<keyword evidence="3 6" id="KW-0489">Methyltransferase</keyword>
<comment type="similarity">
    <text evidence="2 6">Belongs to the diphthine synthase family.</text>
</comment>
<accession>A0A2T9X1J4</accession>
<evidence type="ECO:0000313" key="9">
    <source>
        <dbReference type="EMBL" id="PVU73956.1"/>
    </source>
</evidence>
<dbReference type="PANTHER" id="PTHR10882:SF0">
    <property type="entry name" value="DIPHTHINE METHYL ESTER SYNTHASE"/>
    <property type="match status" value="1"/>
</dbReference>
<name>A0A2T9X1J4_9CREN</name>
<comment type="caution">
    <text evidence="9">The sequence shown here is derived from an EMBL/GenBank/DDBJ whole genome shotgun (WGS) entry which is preliminary data.</text>
</comment>
<sequence length="252" mass="28228">MLYFIGLGLAKKFLTQASIEAMRKVDVLYLDAYTSLSCDINKEYLEKLLGRQIILADRSTLENNSKNIIKLLKEGKSVGIATIGDPMIATTHVSLATEAKNKGYNVIIIPGISVHCYIISKSMLSSYKFGRSVTVVYPYDKILDTTPYEVIKDNSSRGLHTILYLDLKEGKPMSAKDAISLLLQMEEIKKEGIITPNTQIIIGQRLGCEDEEVKALTISEALEYKYKDPPHIIIVPSKNLHYMEVEALKCLH</sequence>
<keyword evidence="5 6" id="KW-0949">S-adenosyl-L-methionine</keyword>
<evidence type="ECO:0000256" key="5">
    <source>
        <dbReference type="ARBA" id="ARBA00022691"/>
    </source>
</evidence>
<dbReference type="Gene3D" id="3.30.950.10">
    <property type="entry name" value="Methyltransferase, Cobalt-precorrin-4 Transmethylase, Domain 2"/>
    <property type="match status" value="1"/>
</dbReference>
<evidence type="ECO:0000313" key="10">
    <source>
        <dbReference type="Proteomes" id="UP000245638"/>
    </source>
</evidence>
<feature type="binding site" evidence="6 7">
    <location>
        <position position="85"/>
    </location>
    <ligand>
        <name>S-adenosyl-L-methionine</name>
        <dbReference type="ChEBI" id="CHEBI:59789"/>
    </ligand>
</feature>
<dbReference type="AlphaFoldDB" id="A0A2T9X1J4"/>
<dbReference type="NCBIfam" id="TIGR00522">
    <property type="entry name" value="dph5"/>
    <property type="match status" value="1"/>
</dbReference>
<evidence type="ECO:0000256" key="2">
    <source>
        <dbReference type="ARBA" id="ARBA00006729"/>
    </source>
</evidence>
<evidence type="ECO:0000259" key="8">
    <source>
        <dbReference type="Pfam" id="PF00590"/>
    </source>
</evidence>
<feature type="binding site" evidence="6 7">
    <location>
        <position position="206"/>
    </location>
    <ligand>
        <name>S-adenosyl-L-methionine</name>
        <dbReference type="ChEBI" id="CHEBI:59789"/>
    </ligand>
</feature>
<comment type="catalytic activity">
    <reaction evidence="6">
        <text>2-[(3S)-amino-3-carboxypropyl]-L-histidyl-[translation elongation factor 2] + 3 S-adenosyl-L-methionine = diphthine-[translation elongation factor 2] + 3 S-adenosyl-L-homocysteine + 3 H(+)</text>
        <dbReference type="Rhea" id="RHEA:36415"/>
        <dbReference type="Rhea" id="RHEA-COMP:9749"/>
        <dbReference type="Rhea" id="RHEA-COMP:10172"/>
        <dbReference type="ChEBI" id="CHEBI:15378"/>
        <dbReference type="ChEBI" id="CHEBI:57856"/>
        <dbReference type="ChEBI" id="CHEBI:59789"/>
        <dbReference type="ChEBI" id="CHEBI:73995"/>
        <dbReference type="ChEBI" id="CHEBI:82696"/>
        <dbReference type="EC" id="2.1.1.98"/>
    </reaction>
</comment>
<dbReference type="InterPro" id="IPR035996">
    <property type="entry name" value="4pyrrol_Methylase_sf"/>
</dbReference>
<dbReference type="GO" id="GO:0004164">
    <property type="term" value="F:diphthine synthase activity"/>
    <property type="evidence" value="ECO:0007669"/>
    <property type="project" value="UniProtKB-UniRule"/>
</dbReference>
<evidence type="ECO:0000256" key="4">
    <source>
        <dbReference type="ARBA" id="ARBA00022679"/>
    </source>
</evidence>
<dbReference type="InterPro" id="IPR014776">
    <property type="entry name" value="4pyrrole_Mease_sub2"/>
</dbReference>
<evidence type="ECO:0000256" key="7">
    <source>
        <dbReference type="PIRSR" id="PIRSR036432-1"/>
    </source>
</evidence>
<feature type="binding site" evidence="6 7">
    <location>
        <begin position="113"/>
        <end position="114"/>
    </location>
    <ligand>
        <name>S-adenosyl-L-methionine</name>
        <dbReference type="ChEBI" id="CHEBI:59789"/>
    </ligand>
</feature>
<dbReference type="HAMAP" id="MF_01084">
    <property type="entry name" value="Diphthine_synth"/>
    <property type="match status" value="1"/>
</dbReference>
<feature type="binding site" evidence="6 7">
    <location>
        <position position="231"/>
    </location>
    <ligand>
        <name>S-adenosyl-L-methionine</name>
        <dbReference type="ChEBI" id="CHEBI:59789"/>
    </ligand>
</feature>
<dbReference type="UniPathway" id="UPA00559"/>
<dbReference type="Pfam" id="PF00590">
    <property type="entry name" value="TP_methylase"/>
    <property type="match status" value="1"/>
</dbReference>
<reference evidence="9 10" key="1">
    <citation type="journal article" date="2015" name="Appl. Environ. Microbiol.">
        <title>Nanoarchaeota, Their Sulfolobales Host, and Nanoarchaeota Virus Distribution across Yellowstone National Park Hot Springs.</title>
        <authorList>
            <person name="Munson-McGee J.H."/>
            <person name="Field E.K."/>
            <person name="Bateson M."/>
            <person name="Rooney C."/>
            <person name="Stepanauskas R."/>
            <person name="Young M.J."/>
        </authorList>
    </citation>
    <scope>NUCLEOTIDE SEQUENCE [LARGE SCALE GENOMIC DNA]</scope>
    <source>
        <strain evidence="9">SCGC AC-742_N10</strain>
    </source>
</reference>
<dbReference type="PANTHER" id="PTHR10882">
    <property type="entry name" value="DIPHTHINE SYNTHASE"/>
    <property type="match status" value="1"/>
</dbReference>
<dbReference type="GO" id="GO:0017183">
    <property type="term" value="P:protein histidyl modification to diphthamide"/>
    <property type="evidence" value="ECO:0007669"/>
    <property type="project" value="UniProtKB-UniRule"/>
</dbReference>
<feature type="domain" description="Tetrapyrrole methylase" evidence="8">
    <location>
        <begin position="1"/>
        <end position="221"/>
    </location>
</feature>
<dbReference type="Gene3D" id="3.40.1010.10">
    <property type="entry name" value="Cobalt-precorrin-4 Transmethylase, Domain 1"/>
    <property type="match status" value="1"/>
</dbReference>
<comment type="subunit">
    <text evidence="6">Homodimer.</text>
</comment>
<protein>
    <recommendedName>
        <fullName evidence="6">Diphthine synthase</fullName>
        <ecNumber evidence="6">2.1.1.98</ecNumber>
    </recommendedName>
    <alternativeName>
        <fullName evidence="6">Diphthamide biosynthesis methyltransferase</fullName>
    </alternativeName>
</protein>
<feature type="binding site" evidence="6 7">
    <location>
        <position position="165"/>
    </location>
    <ligand>
        <name>S-adenosyl-L-methionine</name>
        <dbReference type="ChEBI" id="CHEBI:59789"/>
    </ligand>
</feature>
<comment type="function">
    <text evidence="6">S-adenosyl-L-methionine-dependent methyltransferase that catalyzes the trimethylation of the amino group of the modified target histidine residue in translation elongation factor 2 (EF-2), to form an intermediate called diphthine. The three successive methylation reactions represent the second step of diphthamide biosynthesis.</text>
</comment>
<dbReference type="InterPro" id="IPR014777">
    <property type="entry name" value="4pyrrole_Mease_sub1"/>
</dbReference>
<dbReference type="PIRSF" id="PIRSF036432">
    <property type="entry name" value="Diphthine_synth"/>
    <property type="match status" value="1"/>
</dbReference>
<organism evidence="9 10">
    <name type="scientific">Acidianus hospitalis</name>
    <dbReference type="NCBI Taxonomy" id="563177"/>
    <lineage>
        <taxon>Archaea</taxon>
        <taxon>Thermoproteota</taxon>
        <taxon>Thermoprotei</taxon>
        <taxon>Sulfolobales</taxon>
        <taxon>Sulfolobaceae</taxon>
        <taxon>Acidianus</taxon>
    </lineage>
</organism>
<proteinExistence type="inferred from homology"/>
<evidence type="ECO:0000256" key="3">
    <source>
        <dbReference type="ARBA" id="ARBA00022603"/>
    </source>
</evidence>
<feature type="binding site" evidence="6 7">
    <location>
        <position position="9"/>
    </location>
    <ligand>
        <name>S-adenosyl-L-methionine</name>
        <dbReference type="ChEBI" id="CHEBI:59789"/>
    </ligand>
</feature>
<dbReference type="CDD" id="cd11647">
    <property type="entry name" value="DHP5_DphB"/>
    <property type="match status" value="1"/>
</dbReference>
<dbReference type="SUPFAM" id="SSF53790">
    <property type="entry name" value="Tetrapyrrole methylase"/>
    <property type="match status" value="1"/>
</dbReference>
<evidence type="ECO:0000256" key="6">
    <source>
        <dbReference type="HAMAP-Rule" id="MF_01084"/>
    </source>
</evidence>
<gene>
    <name evidence="6" type="primary">dphB</name>
    <name evidence="9" type="ORF">DDW13_09385</name>
</gene>
<evidence type="ECO:0000256" key="1">
    <source>
        <dbReference type="ARBA" id="ARBA00005156"/>
    </source>
</evidence>
<dbReference type="InterPro" id="IPR004551">
    <property type="entry name" value="Dphthn_synthase"/>
</dbReference>
<dbReference type="EMBL" id="QEFD01000236">
    <property type="protein sequence ID" value="PVU73956.1"/>
    <property type="molecule type" value="Genomic_DNA"/>
</dbReference>
<keyword evidence="4 6" id="KW-0808">Transferase</keyword>
<dbReference type="GO" id="GO:0032259">
    <property type="term" value="P:methylation"/>
    <property type="evidence" value="ECO:0007669"/>
    <property type="project" value="UniProtKB-KW"/>
</dbReference>
<dbReference type="InterPro" id="IPR000878">
    <property type="entry name" value="4pyrrol_Mease"/>
</dbReference>
<comment type="pathway">
    <text evidence="1 6">Protein modification; peptidyl-diphthamide biosynthesis.</text>
</comment>
<feature type="binding site" evidence="6 7">
    <location>
        <position position="88"/>
    </location>
    <ligand>
        <name>S-adenosyl-L-methionine</name>
        <dbReference type="ChEBI" id="CHEBI:59789"/>
    </ligand>
</feature>
<dbReference type="Proteomes" id="UP000245638">
    <property type="component" value="Unassembled WGS sequence"/>
</dbReference>
<dbReference type="EC" id="2.1.1.98" evidence="6"/>